<protein>
    <submittedName>
        <fullName evidence="2">Uncharacterized protein</fullName>
    </submittedName>
</protein>
<comment type="caution">
    <text evidence="2">The sequence shown here is derived from an EMBL/GenBank/DDBJ whole genome shotgun (WGS) entry which is preliminary data.</text>
</comment>
<feature type="compositionally biased region" description="Basic and acidic residues" evidence="1">
    <location>
        <begin position="58"/>
        <end position="68"/>
    </location>
</feature>
<name>A0A1A6FV70_NEOLE</name>
<dbReference type="EMBL" id="LZPO01116995">
    <property type="protein sequence ID" value="OBS57851.1"/>
    <property type="molecule type" value="Genomic_DNA"/>
</dbReference>
<proteinExistence type="predicted"/>
<organism evidence="2 3">
    <name type="scientific">Neotoma lepida</name>
    <name type="common">Desert woodrat</name>
    <dbReference type="NCBI Taxonomy" id="56216"/>
    <lineage>
        <taxon>Eukaryota</taxon>
        <taxon>Metazoa</taxon>
        <taxon>Chordata</taxon>
        <taxon>Craniata</taxon>
        <taxon>Vertebrata</taxon>
        <taxon>Euteleostomi</taxon>
        <taxon>Mammalia</taxon>
        <taxon>Eutheria</taxon>
        <taxon>Euarchontoglires</taxon>
        <taxon>Glires</taxon>
        <taxon>Rodentia</taxon>
        <taxon>Myomorpha</taxon>
        <taxon>Muroidea</taxon>
        <taxon>Cricetidae</taxon>
        <taxon>Neotominae</taxon>
        <taxon>Neotoma</taxon>
    </lineage>
</organism>
<feature type="region of interest" description="Disordered" evidence="1">
    <location>
        <begin position="30"/>
        <end position="103"/>
    </location>
</feature>
<feature type="compositionally biased region" description="Basic and acidic residues" evidence="1">
    <location>
        <begin position="94"/>
        <end position="103"/>
    </location>
</feature>
<evidence type="ECO:0000313" key="2">
    <source>
        <dbReference type="EMBL" id="OBS57851.1"/>
    </source>
</evidence>
<dbReference type="Proteomes" id="UP000092124">
    <property type="component" value="Unassembled WGS sequence"/>
</dbReference>
<reference evidence="2 3" key="1">
    <citation type="submission" date="2016-06" db="EMBL/GenBank/DDBJ databases">
        <title>The Draft Genome Sequence and Annotation of the Desert Woodrat Neotoma lepida.</title>
        <authorList>
            <person name="Campbell M."/>
            <person name="Oakeson K.F."/>
            <person name="Yandell M."/>
            <person name="Halpert J.R."/>
            <person name="Dearing D."/>
        </authorList>
    </citation>
    <scope>NUCLEOTIDE SEQUENCE [LARGE SCALE GENOMIC DNA]</scope>
    <source>
        <strain evidence="2">417</strain>
        <tissue evidence="2">Liver</tissue>
    </source>
</reference>
<keyword evidence="3" id="KW-1185">Reference proteome</keyword>
<gene>
    <name evidence="2" type="ORF">A6R68_11014</name>
</gene>
<dbReference type="AlphaFoldDB" id="A0A1A6FV70"/>
<evidence type="ECO:0000313" key="3">
    <source>
        <dbReference type="Proteomes" id="UP000092124"/>
    </source>
</evidence>
<accession>A0A1A6FV70</accession>
<evidence type="ECO:0000256" key="1">
    <source>
        <dbReference type="SAM" id="MobiDB-lite"/>
    </source>
</evidence>
<sequence>MTFSVHHCMLVKTLPGSCLSDTILASQQGRYEETKAEPAVNRRTRSKVQVPGLRSKMLKKENQSREEGAPNPGPYCEETRSQKAVRNPFLRTHNKMEAEDKPS</sequence>